<sequence length="87" mass="9795">MDSLKPQTQVRVQLVGVSCWGLKELDAEVEDLLQVLDARVEQIVLRQLSTSAFHHPEKIARTSPERTQTKIYTNALYSIGQSRSASK</sequence>
<reference evidence="1" key="2">
    <citation type="submission" date="2021-01" db="EMBL/GenBank/DDBJ databases">
        <authorList>
            <person name="Schikora-Tamarit M.A."/>
        </authorList>
    </citation>
    <scope>NUCLEOTIDE SEQUENCE</scope>
    <source>
        <strain evidence="1">CBS6075</strain>
    </source>
</reference>
<keyword evidence="2" id="KW-1185">Reference proteome</keyword>
<protein>
    <submittedName>
        <fullName evidence="1">Uncharacterized protein</fullName>
    </submittedName>
</protein>
<organism evidence="1 2">
    <name type="scientific">Ogataea philodendri</name>
    <dbReference type="NCBI Taxonomy" id="1378263"/>
    <lineage>
        <taxon>Eukaryota</taxon>
        <taxon>Fungi</taxon>
        <taxon>Dikarya</taxon>
        <taxon>Ascomycota</taxon>
        <taxon>Saccharomycotina</taxon>
        <taxon>Pichiomycetes</taxon>
        <taxon>Pichiales</taxon>
        <taxon>Pichiaceae</taxon>
        <taxon>Ogataea</taxon>
    </lineage>
</organism>
<comment type="caution">
    <text evidence="1">The sequence shown here is derived from an EMBL/GenBank/DDBJ whole genome shotgun (WGS) entry which is preliminary data.</text>
</comment>
<dbReference type="RefSeq" id="XP_046059770.1">
    <property type="nucleotide sequence ID" value="XM_046206510.1"/>
</dbReference>
<dbReference type="EMBL" id="JAEUBE010000375">
    <property type="protein sequence ID" value="KAH3663347.1"/>
    <property type="molecule type" value="Genomic_DNA"/>
</dbReference>
<accession>A0A9P8P185</accession>
<evidence type="ECO:0000313" key="2">
    <source>
        <dbReference type="Proteomes" id="UP000769157"/>
    </source>
</evidence>
<dbReference type="AlphaFoldDB" id="A0A9P8P185"/>
<reference evidence="1" key="1">
    <citation type="journal article" date="2021" name="Open Biol.">
        <title>Shared evolutionary footprints suggest mitochondrial oxidative damage underlies multiple complex I losses in fungi.</title>
        <authorList>
            <person name="Schikora-Tamarit M.A."/>
            <person name="Marcet-Houben M."/>
            <person name="Nosek J."/>
            <person name="Gabaldon T."/>
        </authorList>
    </citation>
    <scope>NUCLEOTIDE SEQUENCE</scope>
    <source>
        <strain evidence="1">CBS6075</strain>
    </source>
</reference>
<proteinExistence type="predicted"/>
<dbReference type="Proteomes" id="UP000769157">
    <property type="component" value="Unassembled WGS sequence"/>
</dbReference>
<gene>
    <name evidence="1" type="ORF">OGAPHI_005337</name>
</gene>
<dbReference type="GeneID" id="70237301"/>
<evidence type="ECO:0000313" key="1">
    <source>
        <dbReference type="EMBL" id="KAH3663347.1"/>
    </source>
</evidence>
<name>A0A9P8P185_9ASCO</name>